<organism evidence="1">
    <name type="scientific">hydrothermal vent metagenome</name>
    <dbReference type="NCBI Taxonomy" id="652676"/>
    <lineage>
        <taxon>unclassified sequences</taxon>
        <taxon>metagenomes</taxon>
        <taxon>ecological metagenomes</taxon>
    </lineage>
</organism>
<name>A0A3B1C3K3_9ZZZZ</name>
<reference evidence="1" key="1">
    <citation type="submission" date="2018-06" db="EMBL/GenBank/DDBJ databases">
        <authorList>
            <person name="Zhirakovskaya E."/>
        </authorList>
    </citation>
    <scope>NUCLEOTIDE SEQUENCE</scope>
</reference>
<proteinExistence type="predicted"/>
<protein>
    <submittedName>
        <fullName evidence="1">Uncharacterized protein</fullName>
    </submittedName>
</protein>
<evidence type="ECO:0000313" key="1">
    <source>
        <dbReference type="EMBL" id="VAX24739.1"/>
    </source>
</evidence>
<accession>A0A3B1C3K3</accession>
<sequence length="211" mass="23488">MEERRKYAKIALKIYAKGFINSGGKFLKIAGRTEILSKDGASIELTKDSSAMIIEAESLDDSLVDSEVMLTLISYIEDNIAATGNVAHIKKTDSAMAIVDVKFNPLDRKSLSILDHILKMSPDLRNASAAGKKEIVTRFESFREFLTELTQFAILTDKEAMFWIANERFVFVGIHMDDNELVHGDCIESVDNPGKVFCPDCDRYIDAAGLL</sequence>
<dbReference type="AlphaFoldDB" id="A0A3B1C3K3"/>
<dbReference type="EMBL" id="UOGA01000277">
    <property type="protein sequence ID" value="VAX24739.1"/>
    <property type="molecule type" value="Genomic_DNA"/>
</dbReference>
<gene>
    <name evidence="1" type="ORF">MNBD_NITROSPINAE04-1824</name>
</gene>